<sequence length="442" mass="45402">MLQAALICAAVLSGTPALTSADSRPDSRQVTADGRVVAHVHASPSHAPAGDAPYAATPDWQNALRLQVAGLAFGDLDGDGRDDLAVATYRSNSFPPFEDWHDYVYFNVGGALESEPSWQSEDQSHSSEVAIADVDGDGLRDLVVARGGFSYDPNVVYFGSAEGLATAAGWQSQQAAWAVGMTLTDIDGDGDLDLVTANQGNGSNDPHRPLYLFRNDGGGFAATPDWQSAEAAVQNSVAAGDLDGDGDPDLAVAKWSGFESAAYANDGTAPAATPFWSTGSTDGDRGVAIADFDGDGDADILLGQARLTLYANDGAGGFAPVWQADNTESDHQGVAVADVNGDGLPDVAEIDFSRGKVWLYLSRDGALDPLPAWSYDGEGAGTALAFGDVDGDGLPDLAVGFSGQPSVVVFLNTGAPVDDTIFADGFEAANGRTGAADAGGDS</sequence>
<protein>
    <submittedName>
        <fullName evidence="2">FG-GAP repeat domain-containing protein</fullName>
    </submittedName>
</protein>
<keyword evidence="1" id="KW-0732">Signal</keyword>
<proteinExistence type="predicted"/>
<keyword evidence="3" id="KW-1185">Reference proteome</keyword>
<dbReference type="SUPFAM" id="SSF69318">
    <property type="entry name" value="Integrin alpha N-terminal domain"/>
    <property type="match status" value="1"/>
</dbReference>
<dbReference type="Proteomes" id="UP001595886">
    <property type="component" value="Unassembled WGS sequence"/>
</dbReference>
<dbReference type="InterPro" id="IPR028994">
    <property type="entry name" value="Integrin_alpha_N"/>
</dbReference>
<dbReference type="InterPro" id="IPR013517">
    <property type="entry name" value="FG-GAP"/>
</dbReference>
<reference evidence="3" key="1">
    <citation type="journal article" date="2019" name="Int. J. Syst. Evol. Microbiol.">
        <title>The Global Catalogue of Microorganisms (GCM) 10K type strain sequencing project: providing services to taxonomists for standard genome sequencing and annotation.</title>
        <authorList>
            <consortium name="The Broad Institute Genomics Platform"/>
            <consortium name="The Broad Institute Genome Sequencing Center for Infectious Disease"/>
            <person name="Wu L."/>
            <person name="Ma J."/>
        </authorList>
    </citation>
    <scope>NUCLEOTIDE SEQUENCE [LARGE SCALE GENOMIC DNA]</scope>
    <source>
        <strain evidence="3">CCUG 30340</strain>
    </source>
</reference>
<evidence type="ECO:0000256" key="1">
    <source>
        <dbReference type="ARBA" id="ARBA00022729"/>
    </source>
</evidence>
<dbReference type="PANTHER" id="PTHR44103:SF1">
    <property type="entry name" value="PROPROTEIN CONVERTASE P"/>
    <property type="match status" value="1"/>
</dbReference>
<name>A0ABV9QQ06_9GAMM</name>
<dbReference type="EMBL" id="JBHSHD010000001">
    <property type="protein sequence ID" value="MFC4818699.1"/>
    <property type="molecule type" value="Genomic_DNA"/>
</dbReference>
<organism evidence="2 3">
    <name type="scientific">Dokdonella ginsengisoli</name>
    <dbReference type="NCBI Taxonomy" id="363846"/>
    <lineage>
        <taxon>Bacteria</taxon>
        <taxon>Pseudomonadati</taxon>
        <taxon>Pseudomonadota</taxon>
        <taxon>Gammaproteobacteria</taxon>
        <taxon>Lysobacterales</taxon>
        <taxon>Rhodanobacteraceae</taxon>
        <taxon>Dokdonella</taxon>
    </lineage>
</organism>
<comment type="caution">
    <text evidence="2">The sequence shown here is derived from an EMBL/GenBank/DDBJ whole genome shotgun (WGS) entry which is preliminary data.</text>
</comment>
<accession>A0ABV9QQ06</accession>
<dbReference type="PANTHER" id="PTHR44103">
    <property type="entry name" value="PROPROTEIN CONVERTASE P"/>
    <property type="match status" value="1"/>
</dbReference>
<gene>
    <name evidence="2" type="ORF">ACFO6Q_00065</name>
</gene>
<evidence type="ECO:0000313" key="3">
    <source>
        <dbReference type="Proteomes" id="UP001595886"/>
    </source>
</evidence>
<dbReference type="Gene3D" id="2.130.10.130">
    <property type="entry name" value="Integrin alpha, N-terminal"/>
    <property type="match status" value="3"/>
</dbReference>
<evidence type="ECO:0000313" key="2">
    <source>
        <dbReference type="EMBL" id="MFC4818699.1"/>
    </source>
</evidence>
<dbReference type="RefSeq" id="WP_380018424.1">
    <property type="nucleotide sequence ID" value="NZ_JBHSHD010000001.1"/>
</dbReference>
<dbReference type="Pfam" id="PF13517">
    <property type="entry name" value="FG-GAP_3"/>
    <property type="match status" value="4"/>
</dbReference>